<evidence type="ECO:0000256" key="2">
    <source>
        <dbReference type="ARBA" id="ARBA00022801"/>
    </source>
</evidence>
<keyword evidence="9" id="KW-1185">Reference proteome</keyword>
<keyword evidence="1" id="KW-0540">Nuclease</keyword>
<dbReference type="GO" id="GO:0008409">
    <property type="term" value="F:5'-3' exonuclease activity"/>
    <property type="evidence" value="ECO:0007669"/>
    <property type="project" value="InterPro"/>
</dbReference>
<dbReference type="InterPro" id="IPR020046">
    <property type="entry name" value="5-3_exonucl_a-hlix_arch_N"/>
</dbReference>
<keyword evidence="2" id="KW-0378">Hydrolase</keyword>
<dbReference type="Gene3D" id="3.40.50.1010">
    <property type="entry name" value="5'-nuclease"/>
    <property type="match status" value="1"/>
</dbReference>
<dbReference type="InterPro" id="IPR020045">
    <property type="entry name" value="DNA_polI_H3TH"/>
</dbReference>
<keyword evidence="3" id="KW-0269">Exonuclease</keyword>
<dbReference type="Gene3D" id="1.10.150.20">
    <property type="entry name" value="5' to 3' exonuclease, C-terminal subdomain"/>
    <property type="match status" value="1"/>
</dbReference>
<dbReference type="Pfam" id="PF02739">
    <property type="entry name" value="5_3_exonuc_N"/>
    <property type="match status" value="1"/>
</dbReference>
<evidence type="ECO:0000256" key="5">
    <source>
        <dbReference type="ARBA" id="ARBA00049957"/>
    </source>
</evidence>
<reference evidence="8" key="1">
    <citation type="submission" date="2021-01" db="EMBL/GenBank/DDBJ databases">
        <title>Whole genome shotgun sequence of Rhizocola hellebori NBRC 109834.</title>
        <authorList>
            <person name="Komaki H."/>
            <person name="Tamura T."/>
        </authorList>
    </citation>
    <scope>NUCLEOTIDE SEQUENCE</scope>
    <source>
        <strain evidence="8">NBRC 109834</strain>
    </source>
</reference>
<dbReference type="InterPro" id="IPR029060">
    <property type="entry name" value="PIN-like_dom_sf"/>
</dbReference>
<dbReference type="PANTHER" id="PTHR42646:SF2">
    <property type="entry name" value="5'-3' EXONUCLEASE FAMILY PROTEIN"/>
    <property type="match status" value="1"/>
</dbReference>
<dbReference type="SUPFAM" id="SSF47807">
    <property type="entry name" value="5' to 3' exonuclease, C-terminal subdomain"/>
    <property type="match status" value="1"/>
</dbReference>
<dbReference type="GO" id="GO:0003677">
    <property type="term" value="F:DNA binding"/>
    <property type="evidence" value="ECO:0007669"/>
    <property type="project" value="UniProtKB-KW"/>
</dbReference>
<dbReference type="InterPro" id="IPR036279">
    <property type="entry name" value="5-3_exonuclease_C_sf"/>
</dbReference>
<evidence type="ECO:0000256" key="3">
    <source>
        <dbReference type="ARBA" id="ARBA00022839"/>
    </source>
</evidence>
<dbReference type="AlphaFoldDB" id="A0A8J3QB21"/>
<evidence type="ECO:0000313" key="8">
    <source>
        <dbReference type="EMBL" id="GIH06428.1"/>
    </source>
</evidence>
<dbReference type="GO" id="GO:0033567">
    <property type="term" value="P:DNA replication, Okazaki fragment processing"/>
    <property type="evidence" value="ECO:0007669"/>
    <property type="project" value="InterPro"/>
</dbReference>
<dbReference type="Proteomes" id="UP000612899">
    <property type="component" value="Unassembled WGS sequence"/>
</dbReference>
<dbReference type="InterPro" id="IPR038969">
    <property type="entry name" value="FEN"/>
</dbReference>
<comment type="function">
    <text evidence="5">5'-3' exonuclease acting preferentially on double-stranded DNA.</text>
</comment>
<evidence type="ECO:0000256" key="4">
    <source>
        <dbReference type="ARBA" id="ARBA00023125"/>
    </source>
</evidence>
<dbReference type="CDD" id="cd09898">
    <property type="entry name" value="H3TH_53EXO"/>
    <property type="match status" value="1"/>
</dbReference>
<dbReference type="SMART" id="SM00475">
    <property type="entry name" value="53EXOc"/>
    <property type="match status" value="1"/>
</dbReference>
<organism evidence="8 9">
    <name type="scientific">Rhizocola hellebori</name>
    <dbReference type="NCBI Taxonomy" id="1392758"/>
    <lineage>
        <taxon>Bacteria</taxon>
        <taxon>Bacillati</taxon>
        <taxon>Actinomycetota</taxon>
        <taxon>Actinomycetes</taxon>
        <taxon>Micromonosporales</taxon>
        <taxon>Micromonosporaceae</taxon>
        <taxon>Rhizocola</taxon>
    </lineage>
</organism>
<dbReference type="InterPro" id="IPR002421">
    <property type="entry name" value="5-3_exonuclease"/>
</dbReference>
<comment type="caution">
    <text evidence="8">The sequence shown here is derived from an EMBL/GenBank/DDBJ whole genome shotgun (WGS) entry which is preliminary data.</text>
</comment>
<sequence>MAVQAPPAPLLLVLDGNSLLHRAYHAASTEPLWDPAGRPVWALKGLVSYIARAAAHLRPDAVMVGFDCPDHSARKADYPEYKAHRAEKPVDLASQIVDAPQLLQATGICTVVPPSYEADDVLASGAEHARRHGWRSVLMTSDRDAFALIDQSTSVLRVRNGGFDEAVLVDPAGLADLCGVEPWQYRDFAALRGDPSDNLRGVHHFGSTTAARLLAAFGSVEAAFAAIDRGDGQTVRDVVGERATEQLGTPAMRENVARNRRIMRMRTDLPLPELDTARLPLDLAHMRRVLSARGINLGPSLWAITGGAPPPSRDQRHQDTRPWMVRPRRRGRYDPIPGQLTLF</sequence>
<dbReference type="Pfam" id="PF01367">
    <property type="entry name" value="5_3_exonuc"/>
    <property type="match status" value="1"/>
</dbReference>
<gene>
    <name evidence="8" type="ORF">Rhe02_44950</name>
</gene>
<dbReference type="GO" id="GO:0017108">
    <property type="term" value="F:5'-flap endonuclease activity"/>
    <property type="evidence" value="ECO:0007669"/>
    <property type="project" value="InterPro"/>
</dbReference>
<evidence type="ECO:0000259" key="7">
    <source>
        <dbReference type="SMART" id="SM00475"/>
    </source>
</evidence>
<keyword evidence="4" id="KW-0238">DNA-binding</keyword>
<dbReference type="SMART" id="SM00279">
    <property type="entry name" value="HhH2"/>
    <property type="match status" value="1"/>
</dbReference>
<evidence type="ECO:0000313" key="9">
    <source>
        <dbReference type="Proteomes" id="UP000612899"/>
    </source>
</evidence>
<dbReference type="EMBL" id="BONY01000027">
    <property type="protein sequence ID" value="GIH06428.1"/>
    <property type="molecule type" value="Genomic_DNA"/>
</dbReference>
<protein>
    <recommendedName>
        <fullName evidence="6">5'-3' exonuclease</fullName>
    </recommendedName>
</protein>
<name>A0A8J3QB21_9ACTN</name>
<dbReference type="CDD" id="cd09859">
    <property type="entry name" value="PIN_53EXO"/>
    <property type="match status" value="1"/>
</dbReference>
<evidence type="ECO:0000256" key="6">
    <source>
        <dbReference type="ARBA" id="ARBA00050026"/>
    </source>
</evidence>
<dbReference type="PANTHER" id="PTHR42646">
    <property type="entry name" value="FLAP ENDONUCLEASE XNI"/>
    <property type="match status" value="1"/>
</dbReference>
<dbReference type="InterPro" id="IPR008918">
    <property type="entry name" value="HhH2"/>
</dbReference>
<proteinExistence type="predicted"/>
<feature type="domain" description="5'-3' exonuclease" evidence="7">
    <location>
        <begin position="8"/>
        <end position="280"/>
    </location>
</feature>
<dbReference type="SUPFAM" id="SSF88723">
    <property type="entry name" value="PIN domain-like"/>
    <property type="match status" value="1"/>
</dbReference>
<evidence type="ECO:0000256" key="1">
    <source>
        <dbReference type="ARBA" id="ARBA00022722"/>
    </source>
</evidence>
<accession>A0A8J3QB21</accession>